<evidence type="ECO:0000256" key="6">
    <source>
        <dbReference type="ARBA" id="ARBA00022989"/>
    </source>
</evidence>
<proteinExistence type="predicted"/>
<dbReference type="SUPFAM" id="SSF53448">
    <property type="entry name" value="Nucleotide-diphospho-sugar transferases"/>
    <property type="match status" value="1"/>
</dbReference>
<evidence type="ECO:0000259" key="8">
    <source>
        <dbReference type="Pfam" id="PF00535"/>
    </source>
</evidence>
<keyword evidence="3" id="KW-0808">Transferase</keyword>
<gene>
    <name evidence="9" type="ORF">GCM10011611_32330</name>
</gene>
<dbReference type="CDD" id="cd04179">
    <property type="entry name" value="DPM_DPG-synthase_like"/>
    <property type="match status" value="1"/>
</dbReference>
<organism evidence="9 10">
    <name type="scientific">Aliidongia dinghuensis</name>
    <dbReference type="NCBI Taxonomy" id="1867774"/>
    <lineage>
        <taxon>Bacteria</taxon>
        <taxon>Pseudomonadati</taxon>
        <taxon>Pseudomonadota</taxon>
        <taxon>Alphaproteobacteria</taxon>
        <taxon>Rhodospirillales</taxon>
        <taxon>Dongiaceae</taxon>
        <taxon>Aliidongia</taxon>
    </lineage>
</organism>
<evidence type="ECO:0000256" key="3">
    <source>
        <dbReference type="ARBA" id="ARBA00022679"/>
    </source>
</evidence>
<reference evidence="9" key="2">
    <citation type="submission" date="2020-09" db="EMBL/GenBank/DDBJ databases">
        <authorList>
            <person name="Sun Q."/>
            <person name="Zhou Y."/>
        </authorList>
    </citation>
    <scope>NUCLEOTIDE SEQUENCE</scope>
    <source>
        <strain evidence="9">CGMCC 1.15725</strain>
    </source>
</reference>
<dbReference type="EMBL" id="BMJQ01000008">
    <property type="protein sequence ID" value="GGF23762.1"/>
    <property type="molecule type" value="Genomic_DNA"/>
</dbReference>
<dbReference type="InterPro" id="IPR029044">
    <property type="entry name" value="Nucleotide-diphossugar_trans"/>
</dbReference>
<keyword evidence="1" id="KW-1003">Cell membrane</keyword>
<dbReference type="GO" id="GO:0005886">
    <property type="term" value="C:plasma membrane"/>
    <property type="evidence" value="ECO:0007669"/>
    <property type="project" value="TreeGrafter"/>
</dbReference>
<dbReference type="PANTHER" id="PTHR48090:SF3">
    <property type="entry name" value="UNDECAPRENYL-PHOSPHATE 4-DEOXY-4-FORMAMIDO-L-ARABINOSE TRANSFERASE"/>
    <property type="match status" value="1"/>
</dbReference>
<keyword evidence="4" id="KW-0812">Transmembrane</keyword>
<keyword evidence="10" id="KW-1185">Reference proteome</keyword>
<accession>A0A8J2YUH8</accession>
<protein>
    <submittedName>
        <fullName evidence="9">Dolichol-phosphate mannosyltransferase</fullName>
    </submittedName>
</protein>
<dbReference type="GO" id="GO:0009103">
    <property type="term" value="P:lipopolysaccharide biosynthetic process"/>
    <property type="evidence" value="ECO:0007669"/>
    <property type="project" value="UniProtKB-KW"/>
</dbReference>
<evidence type="ECO:0000256" key="5">
    <source>
        <dbReference type="ARBA" id="ARBA00022985"/>
    </source>
</evidence>
<dbReference type="Pfam" id="PF00535">
    <property type="entry name" value="Glycos_transf_2"/>
    <property type="match status" value="1"/>
</dbReference>
<keyword evidence="6" id="KW-1133">Transmembrane helix</keyword>
<dbReference type="FunFam" id="3.90.550.10:FF:000170">
    <property type="entry name" value="Dolichol-phosphate mannosyltransferase"/>
    <property type="match status" value="1"/>
</dbReference>
<keyword evidence="7" id="KW-0472">Membrane</keyword>
<evidence type="ECO:0000256" key="2">
    <source>
        <dbReference type="ARBA" id="ARBA00022676"/>
    </source>
</evidence>
<evidence type="ECO:0000256" key="1">
    <source>
        <dbReference type="ARBA" id="ARBA00022475"/>
    </source>
</evidence>
<reference evidence="9" key="1">
    <citation type="journal article" date="2014" name="Int. J. Syst. Evol. Microbiol.">
        <title>Complete genome sequence of Corynebacterium casei LMG S-19264T (=DSM 44701T), isolated from a smear-ripened cheese.</title>
        <authorList>
            <consortium name="US DOE Joint Genome Institute (JGI-PGF)"/>
            <person name="Walter F."/>
            <person name="Albersmeier A."/>
            <person name="Kalinowski J."/>
            <person name="Ruckert C."/>
        </authorList>
    </citation>
    <scope>NUCLEOTIDE SEQUENCE</scope>
    <source>
        <strain evidence="9">CGMCC 1.15725</strain>
    </source>
</reference>
<evidence type="ECO:0000256" key="4">
    <source>
        <dbReference type="ARBA" id="ARBA00022692"/>
    </source>
</evidence>
<dbReference type="Proteomes" id="UP000646365">
    <property type="component" value="Unassembled WGS sequence"/>
</dbReference>
<evidence type="ECO:0000313" key="9">
    <source>
        <dbReference type="EMBL" id="GGF23762.1"/>
    </source>
</evidence>
<evidence type="ECO:0000313" key="10">
    <source>
        <dbReference type="Proteomes" id="UP000646365"/>
    </source>
</evidence>
<comment type="caution">
    <text evidence="9">The sequence shown here is derived from an EMBL/GenBank/DDBJ whole genome shotgun (WGS) entry which is preliminary data.</text>
</comment>
<keyword evidence="2 9" id="KW-0328">Glycosyltransferase</keyword>
<dbReference type="InterPro" id="IPR001173">
    <property type="entry name" value="Glyco_trans_2-like"/>
</dbReference>
<feature type="domain" description="Glycosyltransferase 2-like" evidence="8">
    <location>
        <begin position="4"/>
        <end position="164"/>
    </location>
</feature>
<dbReference type="InterPro" id="IPR050256">
    <property type="entry name" value="Glycosyltransferase_2"/>
</dbReference>
<name>A0A8J2YUH8_9PROT</name>
<evidence type="ECO:0000256" key="7">
    <source>
        <dbReference type="ARBA" id="ARBA00023136"/>
    </source>
</evidence>
<dbReference type="PANTHER" id="PTHR48090">
    <property type="entry name" value="UNDECAPRENYL-PHOSPHATE 4-DEOXY-4-FORMAMIDO-L-ARABINOSE TRANSFERASE-RELATED"/>
    <property type="match status" value="1"/>
</dbReference>
<dbReference type="GO" id="GO:0099621">
    <property type="term" value="F:undecaprenyl-phosphate 4-deoxy-4-formamido-L-arabinose transferase activity"/>
    <property type="evidence" value="ECO:0007669"/>
    <property type="project" value="TreeGrafter"/>
</dbReference>
<dbReference type="AlphaFoldDB" id="A0A8J2YUH8"/>
<keyword evidence="5" id="KW-0448">Lipopolysaccharide biosynthesis</keyword>
<dbReference type="Gene3D" id="3.90.550.10">
    <property type="entry name" value="Spore Coat Polysaccharide Biosynthesis Protein SpsA, Chain A"/>
    <property type="match status" value="1"/>
</dbReference>
<sequence>MDLSVVIPVKNEAENLAPLIAEIHAALDGLVQYEIVYVDDGSTDDSAERLARIQRDDPVLRLVRHAKSCGQSTAVRTGVKAARGRWVATLDGDGQNDPADIPSLWRLALTAEPGRPAIFCGHRAKRRDTLVKRLSSRFANGLRSRLLGDATPDTGCGLKLFARATFLELPYFDHMHRYLPALVLRAGGTVVSVKVNHRPRERGKSNYGTLDRALVGIVDLFGLMWLQRRAKVPVLLDPADPQA</sequence>